<dbReference type="OrthoDB" id="9151696at2"/>
<gene>
    <name evidence="2" type="ORF">SAMN06296058_3391</name>
</gene>
<keyword evidence="2" id="KW-0675">Receptor</keyword>
<proteinExistence type="predicted"/>
<accession>A0A1T5LXS4</accession>
<dbReference type="RefSeq" id="WP_079725923.1">
    <property type="nucleotide sequence ID" value="NZ_BMCL01000001.1"/>
</dbReference>
<protein>
    <submittedName>
        <fullName evidence="2">Atypical PilZ domain-containing protein, cyclic di-GMP receptor</fullName>
    </submittedName>
</protein>
<organism evidence="2 3">
    <name type="scientific">Pseudoxanthomonas indica</name>
    <dbReference type="NCBI Taxonomy" id="428993"/>
    <lineage>
        <taxon>Bacteria</taxon>
        <taxon>Pseudomonadati</taxon>
        <taxon>Pseudomonadota</taxon>
        <taxon>Gammaproteobacteria</taxon>
        <taxon>Lysobacterales</taxon>
        <taxon>Lysobacteraceae</taxon>
        <taxon>Pseudoxanthomonas</taxon>
    </lineage>
</organism>
<sequence length="194" mass="21496">MVAQVPVLDHPAEAELFADVLTCEAWLPAGWRGGDRQLPPQAGEALLRSIATAEDARSSDEGDERNELPQAFQRLEAKVDLMLNLIGRLARQQADALPLRAVRWSHNGLRIDSMQAWNSHLGDAGVALIEPASWLSDHLELPARVIGELATTDGQHHLWLRFAPLSPGLAEALDRHLFRLHRKQIAEARQARQG</sequence>
<keyword evidence="3" id="KW-1185">Reference proteome</keyword>
<evidence type="ECO:0000259" key="1">
    <source>
        <dbReference type="Pfam" id="PF16823"/>
    </source>
</evidence>
<dbReference type="STRING" id="428993.SAMN06296058_3391"/>
<dbReference type="EMBL" id="FUZV01000002">
    <property type="protein sequence ID" value="SKC80786.1"/>
    <property type="molecule type" value="Genomic_DNA"/>
</dbReference>
<dbReference type="AlphaFoldDB" id="A0A1T5LXS4"/>
<dbReference type="Proteomes" id="UP000190341">
    <property type="component" value="Unassembled WGS sequence"/>
</dbReference>
<name>A0A1T5LXS4_9GAMM</name>
<evidence type="ECO:0000313" key="3">
    <source>
        <dbReference type="Proteomes" id="UP000190341"/>
    </source>
</evidence>
<reference evidence="2 3" key="1">
    <citation type="submission" date="2017-02" db="EMBL/GenBank/DDBJ databases">
        <authorList>
            <person name="Peterson S.W."/>
        </authorList>
    </citation>
    <scope>NUCLEOTIDE SEQUENCE [LARGE SCALE GENOMIC DNA]</scope>
    <source>
        <strain evidence="2 3">P15</strain>
    </source>
</reference>
<dbReference type="Pfam" id="PF16823">
    <property type="entry name" value="tPilZ"/>
    <property type="match status" value="1"/>
</dbReference>
<feature type="domain" description="Cyclic di-GMP receptor atypical PilZ" evidence="1">
    <location>
        <begin position="47"/>
        <end position="189"/>
    </location>
</feature>
<evidence type="ECO:0000313" key="2">
    <source>
        <dbReference type="EMBL" id="SKC80786.1"/>
    </source>
</evidence>
<dbReference type="InterPro" id="IPR031800">
    <property type="entry name" value="PilZ_atypical"/>
</dbReference>